<evidence type="ECO:0000313" key="2">
    <source>
        <dbReference type="EMBL" id="PYZ96851.1"/>
    </source>
</evidence>
<dbReference type="AlphaFoldDB" id="A0A2W0H787"/>
<comment type="caution">
    <text evidence="2">The sequence shown here is derived from an EMBL/GenBank/DDBJ whole genome shotgun (WGS) entry which is preliminary data.</text>
</comment>
<dbReference type="OrthoDB" id="2832922at2"/>
<evidence type="ECO:0000313" key="3">
    <source>
        <dbReference type="Proteomes" id="UP000248066"/>
    </source>
</evidence>
<dbReference type="Proteomes" id="UP000248066">
    <property type="component" value="Unassembled WGS sequence"/>
</dbReference>
<dbReference type="SUPFAM" id="SSF53474">
    <property type="entry name" value="alpha/beta-Hydrolases"/>
    <property type="match status" value="1"/>
</dbReference>
<sequence>MKSQIQNRFVDWRRQAFETFWSGDLEKSWEIHSKIESLFPEKRHITDMWKICLFGRSGQNDEAFRMAFASLHDGIWWHPDRLREEPELDPLKKDARFDLFVDACRNRYRQEADRHPPLLCSMGNPLSVKRMFAIHWRGDNADSFSEYWEETAFLSDWHVGFPQSSQVFGSDRFCWDDEKKAEADLVESKRHFDQISAADPDQTILCGASQGGKLAIDYTLRMKPFSESRFFAIVPSILDLAPYEAKLREGVCPQTRGYILTGDRDPFVQKASALHELLRDYDIPCKLTIVKGLGHDFPKGFEMYLKDVADFLHQA</sequence>
<accession>A0A2W0H787</accession>
<dbReference type="RefSeq" id="WP_110520791.1">
    <property type="nucleotide sequence ID" value="NZ_PDOF01000002.1"/>
</dbReference>
<evidence type="ECO:0000259" key="1">
    <source>
        <dbReference type="Pfam" id="PF22316"/>
    </source>
</evidence>
<protein>
    <recommendedName>
        <fullName evidence="1">BCE-2095-like N-terminal domain-containing protein</fullName>
    </recommendedName>
</protein>
<dbReference type="InterPro" id="IPR029058">
    <property type="entry name" value="AB_hydrolase_fold"/>
</dbReference>
<name>A0A2W0H787_9BACI</name>
<proteinExistence type="predicted"/>
<organism evidence="2 3">
    <name type="scientific">Alteribacter lacisalsi</name>
    <dbReference type="NCBI Taxonomy" id="2045244"/>
    <lineage>
        <taxon>Bacteria</taxon>
        <taxon>Bacillati</taxon>
        <taxon>Bacillota</taxon>
        <taxon>Bacilli</taxon>
        <taxon>Bacillales</taxon>
        <taxon>Bacillaceae</taxon>
        <taxon>Alteribacter</taxon>
    </lineage>
</organism>
<dbReference type="Pfam" id="PF22316">
    <property type="entry name" value="ABhydrolase-like_N"/>
    <property type="match status" value="1"/>
</dbReference>
<dbReference type="EMBL" id="PDOF01000002">
    <property type="protein sequence ID" value="PYZ96851.1"/>
    <property type="molecule type" value="Genomic_DNA"/>
</dbReference>
<dbReference type="InterPro" id="IPR054527">
    <property type="entry name" value="BCE_2095-like_N"/>
</dbReference>
<dbReference type="Gene3D" id="3.40.50.1820">
    <property type="entry name" value="alpha/beta hydrolase"/>
    <property type="match status" value="1"/>
</dbReference>
<reference evidence="2 3" key="1">
    <citation type="submission" date="2017-10" db="EMBL/GenBank/DDBJ databases">
        <title>Bacillus sp. nov., a halophilic bacterium isolated from a Yangshapao Lake.</title>
        <authorList>
            <person name="Wang H."/>
        </authorList>
    </citation>
    <scope>NUCLEOTIDE SEQUENCE [LARGE SCALE GENOMIC DNA]</scope>
    <source>
        <strain evidence="2 3">YSP-3</strain>
    </source>
</reference>
<keyword evidence="3" id="KW-1185">Reference proteome</keyword>
<feature type="domain" description="BCE-2095-like N-terminal" evidence="1">
    <location>
        <begin position="49"/>
        <end position="110"/>
    </location>
</feature>
<gene>
    <name evidence="2" type="ORF">CR205_14325</name>
</gene>